<dbReference type="AlphaFoldDB" id="A0AAV5VTP8"/>
<feature type="transmembrane region" description="Helical" evidence="1">
    <location>
        <begin position="32"/>
        <end position="52"/>
    </location>
</feature>
<keyword evidence="1" id="KW-0472">Membrane</keyword>
<keyword evidence="1" id="KW-0812">Transmembrane</keyword>
<feature type="domain" description="7TM GPCR serpentine receptor class x (Srx)" evidence="2">
    <location>
        <begin position="1"/>
        <end position="86"/>
    </location>
</feature>
<dbReference type="InterPro" id="IPR019430">
    <property type="entry name" value="7TM_GPCR_serpentine_rcpt_Srx"/>
</dbReference>
<proteinExistence type="predicted"/>
<dbReference type="Proteomes" id="UP001432322">
    <property type="component" value="Unassembled WGS sequence"/>
</dbReference>
<name>A0AAV5VTP8_9BILA</name>
<evidence type="ECO:0000313" key="4">
    <source>
        <dbReference type="Proteomes" id="UP001432322"/>
    </source>
</evidence>
<evidence type="ECO:0000313" key="3">
    <source>
        <dbReference type="EMBL" id="GMT21405.1"/>
    </source>
</evidence>
<feature type="transmembrane region" description="Helical" evidence="1">
    <location>
        <begin position="64"/>
        <end position="85"/>
    </location>
</feature>
<feature type="non-terminal residue" evidence="3">
    <location>
        <position position="1"/>
    </location>
</feature>
<feature type="non-terminal residue" evidence="3">
    <location>
        <position position="98"/>
    </location>
</feature>
<reference evidence="3" key="1">
    <citation type="submission" date="2023-10" db="EMBL/GenBank/DDBJ databases">
        <title>Genome assembly of Pristionchus species.</title>
        <authorList>
            <person name="Yoshida K."/>
            <person name="Sommer R.J."/>
        </authorList>
    </citation>
    <scope>NUCLEOTIDE SEQUENCE</scope>
    <source>
        <strain evidence="3">RS5133</strain>
    </source>
</reference>
<keyword evidence="1" id="KW-1133">Transmembrane helix</keyword>
<comment type="caution">
    <text evidence="3">The sequence shown here is derived from an EMBL/GenBank/DDBJ whole genome shotgun (WGS) entry which is preliminary data.</text>
</comment>
<protein>
    <recommendedName>
        <fullName evidence="2">7TM GPCR serpentine receptor class x (Srx) domain-containing protein</fullName>
    </recommendedName>
</protein>
<organism evidence="3 4">
    <name type="scientific">Pristionchus fissidentatus</name>
    <dbReference type="NCBI Taxonomy" id="1538716"/>
    <lineage>
        <taxon>Eukaryota</taxon>
        <taxon>Metazoa</taxon>
        <taxon>Ecdysozoa</taxon>
        <taxon>Nematoda</taxon>
        <taxon>Chromadorea</taxon>
        <taxon>Rhabditida</taxon>
        <taxon>Rhabditina</taxon>
        <taxon>Diplogasteromorpha</taxon>
        <taxon>Diplogasteroidea</taxon>
        <taxon>Neodiplogasteridae</taxon>
        <taxon>Pristionchus</taxon>
    </lineage>
</organism>
<dbReference type="EMBL" id="BTSY01000004">
    <property type="protein sequence ID" value="GMT21405.1"/>
    <property type="molecule type" value="Genomic_DNA"/>
</dbReference>
<evidence type="ECO:0000256" key="1">
    <source>
        <dbReference type="SAM" id="Phobius"/>
    </source>
</evidence>
<sequence length="98" mass="11368">IMDVSAILRIHCIAVKHVDAASLKRRSRQRNLVYQAALQGIFFITELITYFLVSQYSQNKWQAFAFTSVWWCLVNGMDGFIVLVCNRDFRGRLLKLIA</sequence>
<accession>A0AAV5VTP8</accession>
<gene>
    <name evidence="3" type="ORF">PFISCL1PPCAC_12702</name>
</gene>
<evidence type="ECO:0000259" key="2">
    <source>
        <dbReference type="Pfam" id="PF10328"/>
    </source>
</evidence>
<keyword evidence="4" id="KW-1185">Reference proteome</keyword>
<dbReference type="PANTHER" id="PTHR23017">
    <property type="entry name" value="SERPENTINE RECEPTOR, CLASS X"/>
    <property type="match status" value="1"/>
</dbReference>
<dbReference type="Pfam" id="PF10328">
    <property type="entry name" value="7TM_GPCR_Srx"/>
    <property type="match status" value="1"/>
</dbReference>
<dbReference type="PANTHER" id="PTHR23017:SF44">
    <property type="entry name" value="G-PROTEIN COUPLED RECEPTORS FAMILY 1 PROFILE DOMAIN-CONTAINING PROTEIN"/>
    <property type="match status" value="1"/>
</dbReference>
<dbReference type="SUPFAM" id="SSF81321">
    <property type="entry name" value="Family A G protein-coupled receptor-like"/>
    <property type="match status" value="1"/>
</dbReference>